<dbReference type="PRINTS" id="PR00344">
    <property type="entry name" value="BCTRLSENSOR"/>
</dbReference>
<proteinExistence type="predicted"/>
<dbReference type="Gene3D" id="3.30.565.10">
    <property type="entry name" value="Histidine kinase-like ATPase, C-terminal domain"/>
    <property type="match status" value="1"/>
</dbReference>
<dbReference type="InterPro" id="IPR003661">
    <property type="entry name" value="HisK_dim/P_dom"/>
</dbReference>
<dbReference type="Pfam" id="PF12729">
    <property type="entry name" value="4HB_MCP_1"/>
    <property type="match status" value="1"/>
</dbReference>
<comment type="caution">
    <text evidence="11">The sequence shown here is derived from an EMBL/GenBank/DDBJ whole genome shotgun (WGS) entry which is preliminary data.</text>
</comment>
<dbReference type="EC" id="2.7.13.3" evidence="3"/>
<dbReference type="Proteomes" id="UP000233293">
    <property type="component" value="Unassembled WGS sequence"/>
</dbReference>
<dbReference type="InterPro" id="IPR005467">
    <property type="entry name" value="His_kinase_dom"/>
</dbReference>
<dbReference type="Gene3D" id="6.10.340.10">
    <property type="match status" value="1"/>
</dbReference>
<feature type="transmembrane region" description="Helical" evidence="8">
    <location>
        <begin position="219"/>
        <end position="246"/>
    </location>
</feature>
<evidence type="ECO:0000313" key="11">
    <source>
        <dbReference type="EMBL" id="PKU24849.1"/>
    </source>
</evidence>
<comment type="subcellular location">
    <subcellularLocation>
        <location evidence="2">Membrane</location>
    </subcellularLocation>
</comment>
<evidence type="ECO:0000259" key="9">
    <source>
        <dbReference type="PROSITE" id="PS50109"/>
    </source>
</evidence>
<evidence type="ECO:0000259" key="10">
    <source>
        <dbReference type="PROSITE" id="PS50885"/>
    </source>
</evidence>
<dbReference type="GO" id="GO:0016020">
    <property type="term" value="C:membrane"/>
    <property type="evidence" value="ECO:0007669"/>
    <property type="project" value="UniProtKB-SubCell"/>
</dbReference>
<sequence>MCRASYIRGLTNPATLTTGSTDRSIPDPEATAMRIRDLTLRAKVHGAFALILALDILAGLAAINGLRRVNVDAVTISDTWLPAVGVLGDLLSGVENYRIIEGHALLTQDEGERLASEELLWNIRDKIFLLRDSYEHLRPRTPQSDSLIEAFDDAWRAYQNSSREMVWHIFQGQAEMEKARHSYNAGGEGGFRDSHDRLREVLAYNVGMGRQATENSKRIYTTTVISIVIVIIATILLSWLLGVFIVNSVAKPITVLTEAMRRMAEDDLTVPTEVGLRRDEIGTMTTTLHELRGRLLERRKLIVDEKESLRKLQTAERELLESERLAALGRMVAGVSHEINTPLGSAYTVATTLVEAHREFSLLVSENRLRKSDLDAFLERVGRASDLISMTLQKASDLIRTFKQVAVDQTSSSRREFELGEIIRQVVLTTTPLFKHRPFKLDIDVPEAIEMDSFPGPLGQVLSNLLTNAVIHGLNGRDNGTVTIEARLQGGDAATIAVADDGVGILPEHRSHLFEPFFTTRFGQGGSGLGLNIVHGIVTHVLGGTIEVTSTPGEGARFAIHIPLKAPEQTKTPQAPHLAAPTADHTPPIVGNQGGKT</sequence>
<dbReference type="SUPFAM" id="SSF47384">
    <property type="entry name" value="Homodimeric domain of signal transducing histidine kinase"/>
    <property type="match status" value="1"/>
</dbReference>
<dbReference type="SMART" id="SM00304">
    <property type="entry name" value="HAMP"/>
    <property type="match status" value="1"/>
</dbReference>
<dbReference type="InterPro" id="IPR036890">
    <property type="entry name" value="HATPase_C_sf"/>
</dbReference>
<evidence type="ECO:0000256" key="1">
    <source>
        <dbReference type="ARBA" id="ARBA00000085"/>
    </source>
</evidence>
<dbReference type="PANTHER" id="PTHR43065">
    <property type="entry name" value="SENSOR HISTIDINE KINASE"/>
    <property type="match status" value="1"/>
</dbReference>
<feature type="domain" description="Histidine kinase" evidence="9">
    <location>
        <begin position="334"/>
        <end position="566"/>
    </location>
</feature>
<evidence type="ECO:0000256" key="8">
    <source>
        <dbReference type="SAM" id="Phobius"/>
    </source>
</evidence>
<keyword evidence="5" id="KW-0808">Transferase</keyword>
<dbReference type="PROSITE" id="PS50109">
    <property type="entry name" value="HIS_KIN"/>
    <property type="match status" value="1"/>
</dbReference>
<dbReference type="PROSITE" id="PS50885">
    <property type="entry name" value="HAMP"/>
    <property type="match status" value="1"/>
</dbReference>
<gene>
    <name evidence="11" type="ORF">CWS72_09725</name>
</gene>
<dbReference type="GO" id="GO:0000155">
    <property type="term" value="F:phosphorelay sensor kinase activity"/>
    <property type="evidence" value="ECO:0007669"/>
    <property type="project" value="InterPro"/>
</dbReference>
<name>A0A2N3PWS7_9PROT</name>
<dbReference type="InterPro" id="IPR003660">
    <property type="entry name" value="HAMP_dom"/>
</dbReference>
<keyword evidence="8" id="KW-0812">Transmembrane</keyword>
<dbReference type="CDD" id="cd00082">
    <property type="entry name" value="HisKA"/>
    <property type="match status" value="1"/>
</dbReference>
<keyword evidence="6" id="KW-0418">Kinase</keyword>
<keyword evidence="12" id="KW-1185">Reference proteome</keyword>
<keyword evidence="8" id="KW-1133">Transmembrane helix</keyword>
<dbReference type="SMART" id="SM00387">
    <property type="entry name" value="HATPase_c"/>
    <property type="match status" value="1"/>
</dbReference>
<dbReference type="InterPro" id="IPR036097">
    <property type="entry name" value="HisK_dim/P_sf"/>
</dbReference>
<dbReference type="AlphaFoldDB" id="A0A2N3PWS7"/>
<dbReference type="Pfam" id="PF00672">
    <property type="entry name" value="HAMP"/>
    <property type="match status" value="1"/>
</dbReference>
<evidence type="ECO:0000256" key="6">
    <source>
        <dbReference type="ARBA" id="ARBA00022777"/>
    </source>
</evidence>
<dbReference type="InterPro" id="IPR004358">
    <property type="entry name" value="Sig_transdc_His_kin-like_C"/>
</dbReference>
<evidence type="ECO:0000256" key="7">
    <source>
        <dbReference type="SAM" id="MobiDB-lite"/>
    </source>
</evidence>
<evidence type="ECO:0000256" key="2">
    <source>
        <dbReference type="ARBA" id="ARBA00004370"/>
    </source>
</evidence>
<dbReference type="InterPro" id="IPR024478">
    <property type="entry name" value="HlyB_4HB_MCP"/>
</dbReference>
<keyword evidence="4" id="KW-0597">Phosphoprotein</keyword>
<organism evidence="11 12">
    <name type="scientific">Telmatospirillum siberiense</name>
    <dbReference type="NCBI Taxonomy" id="382514"/>
    <lineage>
        <taxon>Bacteria</taxon>
        <taxon>Pseudomonadati</taxon>
        <taxon>Pseudomonadota</taxon>
        <taxon>Alphaproteobacteria</taxon>
        <taxon>Rhodospirillales</taxon>
        <taxon>Rhodospirillaceae</taxon>
        <taxon>Telmatospirillum</taxon>
    </lineage>
</organism>
<evidence type="ECO:0000313" key="12">
    <source>
        <dbReference type="Proteomes" id="UP000233293"/>
    </source>
</evidence>
<dbReference type="InterPro" id="IPR003594">
    <property type="entry name" value="HATPase_dom"/>
</dbReference>
<dbReference type="Gene3D" id="1.10.287.130">
    <property type="match status" value="1"/>
</dbReference>
<evidence type="ECO:0000256" key="3">
    <source>
        <dbReference type="ARBA" id="ARBA00012438"/>
    </source>
</evidence>
<feature type="transmembrane region" description="Helical" evidence="8">
    <location>
        <begin position="44"/>
        <end position="63"/>
    </location>
</feature>
<reference evidence="12" key="1">
    <citation type="submission" date="2017-12" db="EMBL/GenBank/DDBJ databases">
        <title>Draft genome sequence of Telmatospirillum siberiense 26-4b1T, an acidotolerant peatland alphaproteobacterium potentially involved in sulfur cycling.</title>
        <authorList>
            <person name="Hausmann B."/>
            <person name="Pjevac P."/>
            <person name="Schreck K."/>
            <person name="Herbold C.W."/>
            <person name="Daims H."/>
            <person name="Wagner M."/>
            <person name="Pester M."/>
            <person name="Loy A."/>
        </authorList>
    </citation>
    <scope>NUCLEOTIDE SEQUENCE [LARGE SCALE GENOMIC DNA]</scope>
    <source>
        <strain evidence="12">26-4b1</strain>
    </source>
</reference>
<feature type="domain" description="HAMP" evidence="10">
    <location>
        <begin position="247"/>
        <end position="300"/>
    </location>
</feature>
<evidence type="ECO:0000256" key="5">
    <source>
        <dbReference type="ARBA" id="ARBA00022679"/>
    </source>
</evidence>
<protein>
    <recommendedName>
        <fullName evidence="3">histidine kinase</fullName>
        <ecNumber evidence="3">2.7.13.3</ecNumber>
    </recommendedName>
</protein>
<keyword evidence="8" id="KW-0472">Membrane</keyword>
<dbReference type="SUPFAM" id="SSF55874">
    <property type="entry name" value="ATPase domain of HSP90 chaperone/DNA topoisomerase II/histidine kinase"/>
    <property type="match status" value="1"/>
</dbReference>
<dbReference type="Pfam" id="PF02518">
    <property type="entry name" value="HATPase_c"/>
    <property type="match status" value="1"/>
</dbReference>
<dbReference type="EMBL" id="PIUM01000008">
    <property type="protein sequence ID" value="PKU24849.1"/>
    <property type="molecule type" value="Genomic_DNA"/>
</dbReference>
<accession>A0A2N3PWS7</accession>
<evidence type="ECO:0000256" key="4">
    <source>
        <dbReference type="ARBA" id="ARBA00022553"/>
    </source>
</evidence>
<dbReference type="SUPFAM" id="SSF158472">
    <property type="entry name" value="HAMP domain-like"/>
    <property type="match status" value="1"/>
</dbReference>
<comment type="catalytic activity">
    <reaction evidence="1">
        <text>ATP + protein L-histidine = ADP + protein N-phospho-L-histidine.</text>
        <dbReference type="EC" id="2.7.13.3"/>
    </reaction>
</comment>
<dbReference type="CDD" id="cd06225">
    <property type="entry name" value="HAMP"/>
    <property type="match status" value="1"/>
</dbReference>
<feature type="region of interest" description="Disordered" evidence="7">
    <location>
        <begin position="570"/>
        <end position="597"/>
    </location>
</feature>